<keyword evidence="2" id="KW-0732">Signal</keyword>
<gene>
    <name evidence="4" type="ORF">AAFC00_004362</name>
</gene>
<dbReference type="InterPro" id="IPR008928">
    <property type="entry name" value="6-hairpin_glycosidase_sf"/>
</dbReference>
<dbReference type="Proteomes" id="UP001562354">
    <property type="component" value="Unassembled WGS sequence"/>
</dbReference>
<dbReference type="InterPro" id="IPR035396">
    <property type="entry name" value="Bac_rhamnosid6H"/>
</dbReference>
<feature type="chain" id="PRO_5045909781" description="Alpha-L-rhamnosidase six-hairpin glycosidase domain-containing protein" evidence="2">
    <location>
        <begin position="24"/>
        <end position="721"/>
    </location>
</feature>
<dbReference type="EMBL" id="JBFMKM010000005">
    <property type="protein sequence ID" value="KAL1306274.1"/>
    <property type="molecule type" value="Genomic_DNA"/>
</dbReference>
<name>A0ABR3PJU1_9PEZI</name>
<accession>A0ABR3PJU1</accession>
<feature type="region of interest" description="Disordered" evidence="1">
    <location>
        <begin position="666"/>
        <end position="694"/>
    </location>
</feature>
<keyword evidence="5" id="KW-1185">Reference proteome</keyword>
<evidence type="ECO:0000259" key="3">
    <source>
        <dbReference type="Pfam" id="PF17389"/>
    </source>
</evidence>
<comment type="caution">
    <text evidence="4">The sequence shown here is derived from an EMBL/GenBank/DDBJ whole genome shotgun (WGS) entry which is preliminary data.</text>
</comment>
<proteinExistence type="predicted"/>
<dbReference type="InterPro" id="IPR012341">
    <property type="entry name" value="6hp_glycosidase-like_sf"/>
</dbReference>
<dbReference type="GeneID" id="95978062"/>
<evidence type="ECO:0000313" key="4">
    <source>
        <dbReference type="EMBL" id="KAL1306274.1"/>
    </source>
</evidence>
<dbReference type="PANTHER" id="PTHR34987:SF6">
    <property type="entry name" value="ALPHA-L-RHAMNOSIDASE SIX-HAIRPIN GLYCOSIDASE DOMAIN-CONTAINING PROTEIN"/>
    <property type="match status" value="1"/>
</dbReference>
<evidence type="ECO:0000313" key="5">
    <source>
        <dbReference type="Proteomes" id="UP001562354"/>
    </source>
</evidence>
<protein>
    <recommendedName>
        <fullName evidence="3">Alpha-L-rhamnosidase six-hairpin glycosidase domain-containing protein</fullName>
    </recommendedName>
</protein>
<dbReference type="Pfam" id="PF17389">
    <property type="entry name" value="Bac_rhamnosid6H"/>
    <property type="match status" value="1"/>
</dbReference>
<dbReference type="Gene3D" id="1.50.10.10">
    <property type="match status" value="1"/>
</dbReference>
<evidence type="ECO:0000256" key="1">
    <source>
        <dbReference type="SAM" id="MobiDB-lite"/>
    </source>
</evidence>
<evidence type="ECO:0000256" key="2">
    <source>
        <dbReference type="SAM" id="SignalP"/>
    </source>
</evidence>
<feature type="signal peptide" evidence="2">
    <location>
        <begin position="1"/>
        <end position="23"/>
    </location>
</feature>
<reference evidence="4 5" key="1">
    <citation type="submission" date="2024-07" db="EMBL/GenBank/DDBJ databases">
        <title>Draft sequence of the Neodothiora populina.</title>
        <authorList>
            <person name="Drown D.D."/>
            <person name="Schuette U.S."/>
            <person name="Buechlein A.B."/>
            <person name="Rusch D.R."/>
            <person name="Winton L.W."/>
            <person name="Adams G.A."/>
        </authorList>
    </citation>
    <scope>NUCLEOTIDE SEQUENCE [LARGE SCALE GENOMIC DNA]</scope>
    <source>
        <strain evidence="4 5">CPC 39397</strain>
    </source>
</reference>
<organism evidence="4 5">
    <name type="scientific">Neodothiora populina</name>
    <dbReference type="NCBI Taxonomy" id="2781224"/>
    <lineage>
        <taxon>Eukaryota</taxon>
        <taxon>Fungi</taxon>
        <taxon>Dikarya</taxon>
        <taxon>Ascomycota</taxon>
        <taxon>Pezizomycotina</taxon>
        <taxon>Dothideomycetes</taxon>
        <taxon>Dothideomycetidae</taxon>
        <taxon>Dothideales</taxon>
        <taxon>Dothioraceae</taxon>
        <taxon>Neodothiora</taxon>
    </lineage>
</organism>
<feature type="domain" description="Alpha-L-rhamnosidase six-hairpin glycosidase" evidence="3">
    <location>
        <begin position="236"/>
        <end position="473"/>
    </location>
</feature>
<dbReference type="RefSeq" id="XP_069202547.1">
    <property type="nucleotide sequence ID" value="XM_069343995.1"/>
</dbReference>
<sequence length="721" mass="77994">MFGRSSAAIAVFSLLWSIHHVQATQYSEYILAPKERVLAPVSVHRANGSVSNAAGVTESGSGNIVFSSVSAVTFDYSKNIGGLVSFVVDQVSGPGQFIGISYSESSMWITPDGSDATQNTAIDETLWFEITGPGNYTVDEKHDRGGFRYLNIYHNTTGNISLSEVTTYYTAMPHYAGDAMGNYTGYFHSNDEKLNRVWYAAAYTCQLCTIPSTHGNSLVDLAATDPDVPTFWYSNSTLTNGISALVDGAKRDKLIWPGDFSISVPGVFLSTNDAVTIKLSLDQLFADQKPTGQLPYYAQPVLAIPQNDFLEFGRTVWSFTYHLYSILGLNIYYTYTSDLAYLQENWNRVELALNYSLSFIDETGLANVTASADWLRVGMGGHNIEANSILAYTLDTAIILAQKLNQTAHVSKWTNTSSTIKSAANALLWDSASNLYFDNETTTLHPQDGNVWSILSGVASSSRARDVSTALVNRWTPYGPPAPEAGVTVSPFISSFELQAHFIAATTPSTNSTNSNNTNPATLALDLIRLMWADFMLDDPRMTNSTFNEGYSVTGALSYPAYADDARISHAHGWSTGPIIALTNYVAGLHILGDGKWNVRPQPGDLESIEAGFKIAEGKYWAEYRSANTTTPRSATGGFVYEFGTPEGTSGLLTIDIPTSCADARVEVSSKGTKDKRHGKSGSDDSGRHVYGGGHHGGAANGTIVLDNLEGGEYVVHVSCS</sequence>
<dbReference type="SUPFAM" id="SSF48208">
    <property type="entry name" value="Six-hairpin glycosidases"/>
    <property type="match status" value="1"/>
</dbReference>
<dbReference type="PANTHER" id="PTHR34987">
    <property type="entry name" value="C, PUTATIVE (AFU_ORTHOLOGUE AFUA_3G02880)-RELATED"/>
    <property type="match status" value="1"/>
</dbReference>